<sequence>MDNQSFLEAVAEIFDEDPASMTMMTALQDLPKWDSLTFMALATMLQDKFGQQVELHRLMQCETPQDLLDLVK</sequence>
<protein>
    <submittedName>
        <fullName evidence="2">Acyl carrier protein</fullName>
    </submittedName>
</protein>
<dbReference type="Proteomes" id="UP000733611">
    <property type="component" value="Unassembled WGS sequence"/>
</dbReference>
<evidence type="ECO:0000313" key="2">
    <source>
        <dbReference type="EMBL" id="MBU3844622.1"/>
    </source>
</evidence>
<proteinExistence type="predicted"/>
<reference evidence="2" key="1">
    <citation type="journal article" date="2021" name="PeerJ">
        <title>Extensive microbial diversity within the chicken gut microbiome revealed by metagenomics and culture.</title>
        <authorList>
            <person name="Gilroy R."/>
            <person name="Ravi A."/>
            <person name="Getino M."/>
            <person name="Pursley I."/>
            <person name="Horton D.L."/>
            <person name="Alikhan N.F."/>
            <person name="Baker D."/>
            <person name="Gharbi K."/>
            <person name="Hall N."/>
            <person name="Watson M."/>
            <person name="Adriaenssens E.M."/>
            <person name="Foster-Nyarko E."/>
            <person name="Jarju S."/>
            <person name="Secka A."/>
            <person name="Antonio M."/>
            <person name="Oren A."/>
            <person name="Chaudhuri R.R."/>
            <person name="La Ragione R."/>
            <person name="Hildebrand F."/>
            <person name="Pallen M.J."/>
        </authorList>
    </citation>
    <scope>NUCLEOTIDE SEQUENCE</scope>
    <source>
        <strain evidence="2">378</strain>
    </source>
</reference>
<name>A0A948TGY6_9GAMM</name>
<comment type="caution">
    <text evidence="2">The sequence shown here is derived from an EMBL/GenBank/DDBJ whole genome shotgun (WGS) entry which is preliminary data.</text>
</comment>
<dbReference type="EMBL" id="JAHLFE010000143">
    <property type="protein sequence ID" value="MBU3844622.1"/>
    <property type="molecule type" value="Genomic_DNA"/>
</dbReference>
<reference evidence="2" key="2">
    <citation type="submission" date="2021-04" db="EMBL/GenBank/DDBJ databases">
        <authorList>
            <person name="Gilroy R."/>
        </authorList>
    </citation>
    <scope>NUCLEOTIDE SEQUENCE</scope>
    <source>
        <strain evidence="2">378</strain>
    </source>
</reference>
<dbReference type="PROSITE" id="PS50075">
    <property type="entry name" value="CARRIER"/>
    <property type="match status" value="1"/>
</dbReference>
<gene>
    <name evidence="2" type="ORF">H9847_07125</name>
</gene>
<dbReference type="InterPro" id="IPR036736">
    <property type="entry name" value="ACP-like_sf"/>
</dbReference>
<dbReference type="Gene3D" id="1.10.1200.10">
    <property type="entry name" value="ACP-like"/>
    <property type="match status" value="1"/>
</dbReference>
<evidence type="ECO:0000259" key="1">
    <source>
        <dbReference type="PROSITE" id="PS50075"/>
    </source>
</evidence>
<dbReference type="InterPro" id="IPR009081">
    <property type="entry name" value="PP-bd_ACP"/>
</dbReference>
<dbReference type="Pfam" id="PF00550">
    <property type="entry name" value="PP-binding"/>
    <property type="match status" value="1"/>
</dbReference>
<dbReference type="SUPFAM" id="SSF47336">
    <property type="entry name" value="ACP-like"/>
    <property type="match status" value="1"/>
</dbReference>
<accession>A0A948TGY6</accession>
<dbReference type="AlphaFoldDB" id="A0A948TGY6"/>
<evidence type="ECO:0000313" key="3">
    <source>
        <dbReference type="Proteomes" id="UP000733611"/>
    </source>
</evidence>
<organism evidence="2 3">
    <name type="scientific">Candidatus Anaerobiospirillum pullicola</name>
    <dbReference type="NCBI Taxonomy" id="2838451"/>
    <lineage>
        <taxon>Bacteria</taxon>
        <taxon>Pseudomonadati</taxon>
        <taxon>Pseudomonadota</taxon>
        <taxon>Gammaproteobacteria</taxon>
        <taxon>Aeromonadales</taxon>
        <taxon>Succinivibrionaceae</taxon>
        <taxon>Anaerobiospirillum</taxon>
    </lineage>
</organism>
<feature type="domain" description="Carrier" evidence="1">
    <location>
        <begin position="1"/>
        <end position="72"/>
    </location>
</feature>